<dbReference type="Gene3D" id="2.60.40.10">
    <property type="entry name" value="Immunoglobulins"/>
    <property type="match status" value="2"/>
</dbReference>
<dbReference type="OrthoDB" id="3372012at2"/>
<dbReference type="Proteomes" id="UP000251891">
    <property type="component" value="Unassembled WGS sequence"/>
</dbReference>
<dbReference type="InterPro" id="IPR013783">
    <property type="entry name" value="Ig-like_fold"/>
</dbReference>
<feature type="compositionally biased region" description="Pro residues" evidence="3">
    <location>
        <begin position="637"/>
        <end position="659"/>
    </location>
</feature>
<feature type="region of interest" description="Disordered" evidence="3">
    <location>
        <begin position="618"/>
        <end position="689"/>
    </location>
</feature>
<feature type="transmembrane region" description="Helical" evidence="4">
    <location>
        <begin position="12"/>
        <end position="38"/>
    </location>
</feature>
<reference evidence="6 7" key="1">
    <citation type="submission" date="2018-06" db="EMBL/GenBank/DDBJ databases">
        <title>Actinomadura craniellae sp. nov. isolated from marine sponge Craniella sp.</title>
        <authorList>
            <person name="Li L."/>
            <person name="Xu Q.H."/>
            <person name="Lin H.W."/>
            <person name="Lu Y.H."/>
        </authorList>
    </citation>
    <scope>NUCLEOTIDE SEQUENCE [LARGE SCALE GENOMIC DNA]</scope>
    <source>
        <strain evidence="6 7">LHW63021</strain>
    </source>
</reference>
<keyword evidence="4" id="KW-1133">Transmembrane helix</keyword>
<evidence type="ECO:0000256" key="1">
    <source>
        <dbReference type="ARBA" id="ARBA00023295"/>
    </source>
</evidence>
<dbReference type="GO" id="GO:0016798">
    <property type="term" value="F:hydrolase activity, acting on glycosyl bonds"/>
    <property type="evidence" value="ECO:0007669"/>
    <property type="project" value="UniProtKB-KW"/>
</dbReference>
<dbReference type="GO" id="GO:0000272">
    <property type="term" value="P:polysaccharide catabolic process"/>
    <property type="evidence" value="ECO:0007669"/>
    <property type="project" value="UniProtKB-KW"/>
</dbReference>
<evidence type="ECO:0000256" key="3">
    <source>
        <dbReference type="SAM" id="MobiDB-lite"/>
    </source>
</evidence>
<feature type="compositionally biased region" description="Pro residues" evidence="3">
    <location>
        <begin position="399"/>
        <end position="413"/>
    </location>
</feature>
<comment type="caution">
    <text evidence="6">The sequence shown here is derived from an EMBL/GenBank/DDBJ whole genome shotgun (WGS) entry which is preliminary data.</text>
</comment>
<feature type="compositionally biased region" description="Basic and acidic residues" evidence="3">
    <location>
        <begin position="360"/>
        <end position="369"/>
    </location>
</feature>
<dbReference type="CDD" id="cd00063">
    <property type="entry name" value="FN3"/>
    <property type="match status" value="1"/>
</dbReference>
<protein>
    <recommendedName>
        <fullName evidence="5">Fibronectin type-III domain-containing protein</fullName>
    </recommendedName>
</protein>
<keyword evidence="1" id="KW-0326">Glycosidase</keyword>
<dbReference type="AlphaFoldDB" id="A0A365H4W6"/>
<dbReference type="SMART" id="SM00060">
    <property type="entry name" value="FN3"/>
    <property type="match status" value="2"/>
</dbReference>
<dbReference type="SUPFAM" id="SSF49265">
    <property type="entry name" value="Fibronectin type III"/>
    <property type="match status" value="1"/>
</dbReference>
<keyword evidence="2" id="KW-0119">Carbohydrate metabolism</keyword>
<evidence type="ECO:0000256" key="4">
    <source>
        <dbReference type="SAM" id="Phobius"/>
    </source>
</evidence>
<keyword evidence="2" id="KW-0624">Polysaccharide degradation</keyword>
<feature type="compositionally biased region" description="Pro residues" evidence="3">
    <location>
        <begin position="421"/>
        <end position="452"/>
    </location>
</feature>
<keyword evidence="4" id="KW-0812">Transmembrane</keyword>
<evidence type="ECO:0000256" key="2">
    <source>
        <dbReference type="ARBA" id="ARBA00023326"/>
    </source>
</evidence>
<name>A0A365H4W6_9ACTN</name>
<evidence type="ECO:0000313" key="7">
    <source>
        <dbReference type="Proteomes" id="UP000251891"/>
    </source>
</evidence>
<dbReference type="SUPFAM" id="SSF63825">
    <property type="entry name" value="YWTD domain"/>
    <property type="match status" value="1"/>
</dbReference>
<dbReference type="RefSeq" id="WP_111868954.1">
    <property type="nucleotide sequence ID" value="NZ_QLYX01000007.1"/>
</dbReference>
<gene>
    <name evidence="6" type="ORF">DPM19_17325</name>
</gene>
<dbReference type="PROSITE" id="PS50853">
    <property type="entry name" value="FN3"/>
    <property type="match status" value="1"/>
</dbReference>
<keyword evidence="7" id="KW-1185">Reference proteome</keyword>
<organism evidence="6 7">
    <name type="scientific">Actinomadura craniellae</name>
    <dbReference type="NCBI Taxonomy" id="2231787"/>
    <lineage>
        <taxon>Bacteria</taxon>
        <taxon>Bacillati</taxon>
        <taxon>Actinomycetota</taxon>
        <taxon>Actinomycetes</taxon>
        <taxon>Streptosporangiales</taxon>
        <taxon>Thermomonosporaceae</taxon>
        <taxon>Actinomadura</taxon>
    </lineage>
</organism>
<dbReference type="EMBL" id="QLYX01000007">
    <property type="protein sequence ID" value="RAY14042.1"/>
    <property type="molecule type" value="Genomic_DNA"/>
</dbReference>
<dbReference type="Pfam" id="PF00041">
    <property type="entry name" value="fn3"/>
    <property type="match status" value="1"/>
</dbReference>
<evidence type="ECO:0000313" key="6">
    <source>
        <dbReference type="EMBL" id="RAY14042.1"/>
    </source>
</evidence>
<sequence length="689" mass="70474">MTERLASTLHRLRAGASAGTVLTLAIALVATVLGVGALGRTTVVSDGSAWLWSNEPGQVSRVNAHTGRVDLRQPVIDARGHRIRITQNDGHLILHDLDTGQVTSVDLASLGFSGRIELGTRGDYRFVLGDRAAFMIDRTRGEIRTVDPATLQPTGAALRLPGPLVGGDFDDTGVLWVAAPGQGTVIGVKAGPGRPAVAHTVPVAVPGRDLALTVLDEGALAVDRGSRTFTPVIDGAARPLTAPIPLTGALLPERTHGPLAAITVPAARAVVTATDLTGDPKITTTRLAAPTTATAVPFRGRLYLPDPTAGRVRVYEPGGSQVRVVTVPGGRGELDLQVREQNLFINAPGGKNAAVVSPDGDIKVVDKTEGPSTIGGDKPRRTPTPGQPSRPAPGQNPERPTPPPARPTPPQPTHDPTVDPTRPPAPPGTPSQAPAPPTGPPAPAPADPPGAPVPVTALAGDAQVRLSWARAHSPDAPVQEYRITWNGGTQTVAGTRLNTVITGLTNGRAYRFRVTAVNQHGAGPFAQSEPATPTATRAATPTDVFAELSGGVVVVCWNQVPGAASYVVTSIAHEGGSYPTRTTDGSDTVMVDGRVKVELRLAGLPAGSWSFTVVARTAGGGSSPTSAPSNAIRVHAAPPPQQPPAQPPTSPAPQPPGTPPGTGGGGIISVDPGEVDDEPGMVPGHPPAG</sequence>
<feature type="domain" description="Fibronectin type-III" evidence="5">
    <location>
        <begin position="448"/>
        <end position="537"/>
    </location>
</feature>
<keyword evidence="4" id="KW-0472">Membrane</keyword>
<feature type="region of interest" description="Disordered" evidence="3">
    <location>
        <begin position="349"/>
        <end position="455"/>
    </location>
</feature>
<accession>A0A365H4W6</accession>
<keyword evidence="1" id="KW-0378">Hydrolase</keyword>
<dbReference type="InterPro" id="IPR003961">
    <property type="entry name" value="FN3_dom"/>
</dbReference>
<proteinExistence type="predicted"/>
<dbReference type="InterPro" id="IPR036116">
    <property type="entry name" value="FN3_sf"/>
</dbReference>
<evidence type="ECO:0000259" key="5">
    <source>
        <dbReference type="PROSITE" id="PS50853"/>
    </source>
</evidence>